<dbReference type="Pfam" id="PF03476">
    <property type="entry name" value="MOSC_N"/>
    <property type="match status" value="1"/>
</dbReference>
<reference evidence="3" key="2">
    <citation type="submission" date="2022-06" db="UniProtKB">
        <authorList>
            <consortium name="EnsemblMetazoa"/>
        </authorList>
    </citation>
    <scope>IDENTIFICATION</scope>
    <source>
        <strain evidence="3">DF5081</strain>
    </source>
</reference>
<dbReference type="InterPro" id="IPR005303">
    <property type="entry name" value="MOCOS_middle"/>
</dbReference>
<dbReference type="GO" id="GO:0043545">
    <property type="term" value="P:molybdopterin cofactor metabolic process"/>
    <property type="evidence" value="ECO:0007669"/>
    <property type="project" value="TreeGrafter"/>
</dbReference>
<protein>
    <recommendedName>
        <fullName evidence="5">Molybdenum cofactor sulfurase</fullName>
    </recommendedName>
</protein>
<dbReference type="PANTHER" id="PTHR14237">
    <property type="entry name" value="MOLYBDOPTERIN COFACTOR SULFURASE MOSC"/>
    <property type="match status" value="1"/>
</dbReference>
<dbReference type="SUPFAM" id="SSF141673">
    <property type="entry name" value="MOSC N-terminal domain-like"/>
    <property type="match status" value="1"/>
</dbReference>
<dbReference type="EnsemblMetazoa" id="CJA09081.1">
    <property type="protein sequence ID" value="CJA09081.1"/>
    <property type="gene ID" value="WBGene00128285"/>
</dbReference>
<dbReference type="Gene3D" id="3.40.640.10">
    <property type="entry name" value="Type I PLP-dependent aspartate aminotransferase-like (Major domain)"/>
    <property type="match status" value="2"/>
</dbReference>
<evidence type="ECO:0000313" key="3">
    <source>
        <dbReference type="EnsemblMetazoa" id="CJA09081.1"/>
    </source>
</evidence>
<reference evidence="4" key="1">
    <citation type="submission" date="2010-08" db="EMBL/GenBank/DDBJ databases">
        <authorList>
            <consortium name="Caenorhabditis japonica Sequencing Consortium"/>
            <person name="Wilson R.K."/>
        </authorList>
    </citation>
    <scope>NUCLEOTIDE SEQUENCE [LARGE SCALE GENOMIC DNA]</scope>
    <source>
        <strain evidence="4">DF5081</strain>
    </source>
</reference>
<evidence type="ECO:0000313" key="4">
    <source>
        <dbReference type="Proteomes" id="UP000005237"/>
    </source>
</evidence>
<evidence type="ECO:0000259" key="2">
    <source>
        <dbReference type="Pfam" id="PF03476"/>
    </source>
</evidence>
<organism evidence="3 4">
    <name type="scientific">Caenorhabditis japonica</name>
    <dbReference type="NCBI Taxonomy" id="281687"/>
    <lineage>
        <taxon>Eukaryota</taxon>
        <taxon>Metazoa</taxon>
        <taxon>Ecdysozoa</taxon>
        <taxon>Nematoda</taxon>
        <taxon>Chromadorea</taxon>
        <taxon>Rhabditida</taxon>
        <taxon>Rhabditina</taxon>
        <taxon>Rhabditomorpha</taxon>
        <taxon>Rhabditoidea</taxon>
        <taxon>Rhabditidae</taxon>
        <taxon>Peloderinae</taxon>
        <taxon>Caenorhabditis</taxon>
    </lineage>
</organism>
<dbReference type="InterPro" id="IPR015422">
    <property type="entry name" value="PyrdxlP-dep_Trfase_small"/>
</dbReference>
<dbReference type="AlphaFoldDB" id="A0A8R1DRN8"/>
<evidence type="ECO:0008006" key="5">
    <source>
        <dbReference type="Google" id="ProtNLM"/>
    </source>
</evidence>
<accession>A0A8R1DRN8</accession>
<feature type="domain" description="Aminotransferase class V" evidence="1">
    <location>
        <begin position="111"/>
        <end position="367"/>
    </location>
</feature>
<dbReference type="GO" id="GO:0008265">
    <property type="term" value="F:molybdenum cofactor sulfurtransferase activity"/>
    <property type="evidence" value="ECO:0007669"/>
    <property type="project" value="TreeGrafter"/>
</dbReference>
<dbReference type="Gene3D" id="3.90.1150.10">
    <property type="entry name" value="Aspartate Aminotransferase, domain 1"/>
    <property type="match status" value="1"/>
</dbReference>
<dbReference type="PANTHER" id="PTHR14237:SF80">
    <property type="entry name" value="MOLYBDENUM COFACTOR SULFURASE"/>
    <property type="match status" value="1"/>
</dbReference>
<sequence>MPSKCQMEEIAKLHLQLFLANPHSHHATALKTEQIVNSARLRVLRHFNTTIDDYFVVFTQNTTHALKIVAECFKFDSENSNKKLSTVSKKLTSEPFQFAYLYDSHHSVIGLRHVVKNVGWSVCLDAASLVSTSSLDLSVYRPNFVAFSFYKMFGFPTGIGALLIRRDSTTSIEKRSFAGGTVQSVDEMNLFFILRENERAYEEGTLNYYAIAQLQKGFDEIERCGGMRAIQKLTHSLGSKAFAMLKSKKHPNGLPVVEIYSQSEDFESIEKQGSIVAFNLKRPDGGYYGYSEVDKMCAIFGLELRTGCFCNVGACKKYLGITSELIMENMSKGKRCGDEIDLINGKPTGAVRISFGRSSTIEDISALEQMTDTCFVESNESISATVQNSSLTMYTPSVIRLFSYPIKSIGSVGKDRYDLEQKGFKNDRMFMIVQNDVTLNFKMHPELCRLKATITDRNELNLQTVYNNDSFVLSLDNSFKENDPKVVCKNT</sequence>
<dbReference type="SUPFAM" id="SSF53383">
    <property type="entry name" value="PLP-dependent transferases"/>
    <property type="match status" value="1"/>
</dbReference>
<dbReference type="Proteomes" id="UP000005237">
    <property type="component" value="Unassembled WGS sequence"/>
</dbReference>
<dbReference type="InterPro" id="IPR015424">
    <property type="entry name" value="PyrdxlP-dep_Trfase"/>
</dbReference>
<dbReference type="InterPro" id="IPR000192">
    <property type="entry name" value="Aminotrans_V_dom"/>
</dbReference>
<name>A0A8R1DRN8_CAEJA</name>
<dbReference type="Pfam" id="PF00266">
    <property type="entry name" value="Aminotran_5"/>
    <property type="match status" value="1"/>
</dbReference>
<proteinExistence type="predicted"/>
<keyword evidence="4" id="KW-1185">Reference proteome</keyword>
<feature type="domain" description="Molybdenum cofactor sulfurase middle" evidence="2">
    <location>
        <begin position="397"/>
        <end position="482"/>
    </location>
</feature>
<dbReference type="InterPro" id="IPR015421">
    <property type="entry name" value="PyrdxlP-dep_Trfase_major"/>
</dbReference>
<evidence type="ECO:0000259" key="1">
    <source>
        <dbReference type="Pfam" id="PF00266"/>
    </source>
</evidence>